<dbReference type="SUPFAM" id="SSF53822">
    <property type="entry name" value="Periplasmic binding protein-like I"/>
    <property type="match status" value="1"/>
</dbReference>
<keyword evidence="5" id="KW-0762">Sugar transport</keyword>
<evidence type="ECO:0000259" key="4">
    <source>
        <dbReference type="Pfam" id="PF13407"/>
    </source>
</evidence>
<name>A0A840I6P1_9PROT</name>
<comment type="subcellular location">
    <subcellularLocation>
        <location evidence="1">Cell envelope</location>
    </subcellularLocation>
</comment>
<evidence type="ECO:0000256" key="1">
    <source>
        <dbReference type="ARBA" id="ARBA00004196"/>
    </source>
</evidence>
<dbReference type="Gene3D" id="3.40.50.2300">
    <property type="match status" value="2"/>
</dbReference>
<keyword evidence="3" id="KW-0732">Signal</keyword>
<dbReference type="InterPro" id="IPR028082">
    <property type="entry name" value="Peripla_BP_I"/>
</dbReference>
<feature type="domain" description="Periplasmic binding protein" evidence="4">
    <location>
        <begin position="25"/>
        <end position="273"/>
    </location>
</feature>
<evidence type="ECO:0000313" key="5">
    <source>
        <dbReference type="EMBL" id="MBB4659844.1"/>
    </source>
</evidence>
<accession>A0A840I6P1</accession>
<dbReference type="GO" id="GO:0030313">
    <property type="term" value="C:cell envelope"/>
    <property type="evidence" value="ECO:0007669"/>
    <property type="project" value="UniProtKB-SubCell"/>
</dbReference>
<dbReference type="CDD" id="cd06324">
    <property type="entry name" value="PBP1_ABC_sugar_binding-like"/>
    <property type="match status" value="1"/>
</dbReference>
<dbReference type="EMBL" id="JACHOB010000005">
    <property type="protein sequence ID" value="MBB4659844.1"/>
    <property type="molecule type" value="Genomic_DNA"/>
</dbReference>
<evidence type="ECO:0000313" key="6">
    <source>
        <dbReference type="Proteomes" id="UP000563524"/>
    </source>
</evidence>
<evidence type="ECO:0000256" key="3">
    <source>
        <dbReference type="ARBA" id="ARBA00022729"/>
    </source>
</evidence>
<dbReference type="Pfam" id="PF13407">
    <property type="entry name" value="Peripla_BP_4"/>
    <property type="match status" value="1"/>
</dbReference>
<comment type="similarity">
    <text evidence="2">Belongs to the bacterial solute-binding protein 2 family.</text>
</comment>
<keyword evidence="5" id="KW-0813">Transport</keyword>
<dbReference type="PANTHER" id="PTHR46847">
    <property type="entry name" value="D-ALLOSE-BINDING PERIPLASMIC PROTEIN-RELATED"/>
    <property type="match status" value="1"/>
</dbReference>
<reference evidence="5 6" key="1">
    <citation type="submission" date="2020-08" db="EMBL/GenBank/DDBJ databases">
        <title>Genomic Encyclopedia of Type Strains, Phase IV (KMG-IV): sequencing the most valuable type-strain genomes for metagenomic binning, comparative biology and taxonomic classification.</title>
        <authorList>
            <person name="Goeker M."/>
        </authorList>
    </citation>
    <scope>NUCLEOTIDE SEQUENCE [LARGE SCALE GENOMIC DNA]</scope>
    <source>
        <strain evidence="5 6">DSM 102850</strain>
    </source>
</reference>
<organism evidence="5 6">
    <name type="scientific">Parvularcula dongshanensis</name>
    <dbReference type="NCBI Taxonomy" id="1173995"/>
    <lineage>
        <taxon>Bacteria</taxon>
        <taxon>Pseudomonadati</taxon>
        <taxon>Pseudomonadota</taxon>
        <taxon>Alphaproteobacteria</taxon>
        <taxon>Parvularculales</taxon>
        <taxon>Parvularculaceae</taxon>
        <taxon>Parvularcula</taxon>
    </lineage>
</organism>
<dbReference type="InterPro" id="IPR025997">
    <property type="entry name" value="SBP_2_dom"/>
</dbReference>
<dbReference type="GO" id="GO:0030246">
    <property type="term" value="F:carbohydrate binding"/>
    <property type="evidence" value="ECO:0007669"/>
    <property type="project" value="UniProtKB-ARBA"/>
</dbReference>
<dbReference type="Proteomes" id="UP000563524">
    <property type="component" value="Unassembled WGS sequence"/>
</dbReference>
<sequence length="350" mass="37392">MAPAAAQDRPVVALFVVENVPGDPWAHGLGRIGDSVSAELGLDFELVLSGRGRHEASQSMHDRLQSAARLDYAIVVNDRGVAAPALEEFDEAGVKTVLFNAPLTKEEEAALGAPGTKLPTWIAEIIPDDERAGYDLAKLLISQARAKKPEGELRVAGFAGSYLSTVSNARTAGLQRAVAESPDVELVQIVAARWLPEVAAEKFSLLTDRYGRIDIVWAANDGMALGVRHAASAAKQNVLIGGINWSDDAQEAIRRGELAVAMGGHEYDLAYALGLIAEDARGVQSTATRSRTVLVPMTAETIDDLTLFMDEALSDQNRAALTQATMAEVQASNDVPFSIGRLQKRMEIAP</sequence>
<protein>
    <submittedName>
        <fullName evidence="5">ABC-type sugar transport system substrate-binding protein</fullName>
    </submittedName>
</protein>
<keyword evidence="6" id="KW-1185">Reference proteome</keyword>
<dbReference type="PANTHER" id="PTHR46847:SF2">
    <property type="entry name" value="ABC TRANSPORTER SUGAR-BINDING PROTEIN"/>
    <property type="match status" value="1"/>
</dbReference>
<dbReference type="AlphaFoldDB" id="A0A840I6P1"/>
<gene>
    <name evidence="5" type="ORF">GGQ59_002385</name>
</gene>
<proteinExistence type="inferred from homology"/>
<evidence type="ECO:0000256" key="2">
    <source>
        <dbReference type="ARBA" id="ARBA00007639"/>
    </source>
</evidence>
<comment type="caution">
    <text evidence="5">The sequence shown here is derived from an EMBL/GenBank/DDBJ whole genome shotgun (WGS) entry which is preliminary data.</text>
</comment>
<dbReference type="RefSeq" id="WP_183818850.1">
    <property type="nucleotide sequence ID" value="NZ_JACHOB010000005.1"/>
</dbReference>